<dbReference type="EMBL" id="CP039690">
    <property type="protein sequence ID" value="QCI69268.1"/>
    <property type="molecule type" value="Genomic_DNA"/>
</dbReference>
<evidence type="ECO:0000313" key="2">
    <source>
        <dbReference type="Proteomes" id="UP000298781"/>
    </source>
</evidence>
<dbReference type="AlphaFoldDB" id="A0A4D7BHT9"/>
<sequence length="69" mass="7408">MRTVAVSAPVPATARQPCVPAPVPDRELSAREVTSLWGRDRITIRVCDTRRLLAVDAADTAASPLADRP</sequence>
<dbReference type="KEGG" id="pstg:E8M01_16370"/>
<evidence type="ECO:0000313" key="1">
    <source>
        <dbReference type="EMBL" id="QCI69268.1"/>
    </source>
</evidence>
<gene>
    <name evidence="1" type="ORF">E8M01_16370</name>
</gene>
<protein>
    <submittedName>
        <fullName evidence="1">Uncharacterized protein</fullName>
    </submittedName>
</protein>
<accession>A0A4D7BHT9</accession>
<proteinExistence type="predicted"/>
<dbReference type="Proteomes" id="UP000298781">
    <property type="component" value="Chromosome"/>
</dbReference>
<reference evidence="1 2" key="1">
    <citation type="submission" date="2019-04" db="EMBL/GenBank/DDBJ databases">
        <title>Phreatobacter aquaticus sp. nov.</title>
        <authorList>
            <person name="Choi A."/>
        </authorList>
    </citation>
    <scope>NUCLEOTIDE SEQUENCE [LARGE SCALE GENOMIC DNA]</scope>
    <source>
        <strain evidence="1 2">KCTC 52518</strain>
    </source>
</reference>
<keyword evidence="2" id="KW-1185">Reference proteome</keyword>
<name>A0A4D7BHT9_9HYPH</name>
<organism evidence="1 2">
    <name type="scientific">Phreatobacter stygius</name>
    <dbReference type="NCBI Taxonomy" id="1940610"/>
    <lineage>
        <taxon>Bacteria</taxon>
        <taxon>Pseudomonadati</taxon>
        <taxon>Pseudomonadota</taxon>
        <taxon>Alphaproteobacteria</taxon>
        <taxon>Hyphomicrobiales</taxon>
        <taxon>Phreatobacteraceae</taxon>
        <taxon>Phreatobacter</taxon>
    </lineage>
</organism>
<dbReference type="OrthoDB" id="8163964at2"/>